<protein>
    <recommendedName>
        <fullName evidence="1">diguanylate cyclase</fullName>
        <ecNumber evidence="1">2.7.7.65</ecNumber>
    </recommendedName>
</protein>
<dbReference type="SUPFAM" id="SSF55073">
    <property type="entry name" value="Nucleotide cyclase"/>
    <property type="match status" value="1"/>
</dbReference>
<dbReference type="InterPro" id="IPR000160">
    <property type="entry name" value="GGDEF_dom"/>
</dbReference>
<evidence type="ECO:0000313" key="6">
    <source>
        <dbReference type="Proteomes" id="UP000030451"/>
    </source>
</evidence>
<dbReference type="AlphaFoldDB" id="A0A0A5I4D8"/>
<dbReference type="InterPro" id="IPR050469">
    <property type="entry name" value="Diguanylate_Cyclase"/>
</dbReference>
<dbReference type="InterPro" id="IPR043128">
    <property type="entry name" value="Rev_trsase/Diguanyl_cyclase"/>
</dbReference>
<sequence>MYRVTLFFLSLLIIVQLLLLVMSHFFAVDSRYDLLFETNTLFLVIYLAYISLRTVRSNSLVNYGVGLLITNSFYEVITEITYFNDIAAQHPLVDSFLEDGLLQLSFLLLAFGITRMVNKAKENATIDELTGLYNRKKLNNITLEKFDLIYFDLDGLKLVNDTQGHAQGDIMLVRFAQALRESTSEAEQAFRLGGDEFAVVASPGAGLAFIHKINAHLEGEDIKFSYGIDSTTKTQFHQALINTDKAMYEMKKAQRGKR</sequence>
<dbReference type="SMART" id="SM00267">
    <property type="entry name" value="GGDEF"/>
    <property type="match status" value="1"/>
</dbReference>
<dbReference type="Proteomes" id="UP000030451">
    <property type="component" value="Unassembled WGS sequence"/>
</dbReference>
<comment type="catalytic activity">
    <reaction evidence="2">
        <text>2 GTP = 3',3'-c-di-GMP + 2 diphosphate</text>
        <dbReference type="Rhea" id="RHEA:24898"/>
        <dbReference type="ChEBI" id="CHEBI:33019"/>
        <dbReference type="ChEBI" id="CHEBI:37565"/>
        <dbReference type="ChEBI" id="CHEBI:58805"/>
        <dbReference type="EC" id="2.7.7.65"/>
    </reaction>
</comment>
<evidence type="ECO:0000259" key="4">
    <source>
        <dbReference type="PROSITE" id="PS50887"/>
    </source>
</evidence>
<feature type="transmembrane region" description="Helical" evidence="3">
    <location>
        <begin position="34"/>
        <end position="52"/>
    </location>
</feature>
<dbReference type="RefSeq" id="WP_038186896.1">
    <property type="nucleotide sequence ID" value="NZ_JRWP01000002.1"/>
</dbReference>
<proteinExistence type="predicted"/>
<feature type="transmembrane region" description="Helical" evidence="3">
    <location>
        <begin position="100"/>
        <end position="117"/>
    </location>
</feature>
<dbReference type="EC" id="2.7.7.65" evidence="1"/>
<feature type="transmembrane region" description="Helical" evidence="3">
    <location>
        <begin position="6"/>
        <end position="27"/>
    </location>
</feature>
<accession>A0A0A5I4D8</accession>
<dbReference type="GO" id="GO:0005886">
    <property type="term" value="C:plasma membrane"/>
    <property type="evidence" value="ECO:0007669"/>
    <property type="project" value="TreeGrafter"/>
</dbReference>
<dbReference type="InterPro" id="IPR029787">
    <property type="entry name" value="Nucleotide_cyclase"/>
</dbReference>
<keyword evidence="3" id="KW-0812">Transmembrane</keyword>
<evidence type="ECO:0000256" key="3">
    <source>
        <dbReference type="SAM" id="Phobius"/>
    </source>
</evidence>
<evidence type="ECO:0000313" key="5">
    <source>
        <dbReference type="EMBL" id="KGY10604.1"/>
    </source>
</evidence>
<dbReference type="GO" id="GO:0043709">
    <property type="term" value="P:cell adhesion involved in single-species biofilm formation"/>
    <property type="evidence" value="ECO:0007669"/>
    <property type="project" value="TreeGrafter"/>
</dbReference>
<dbReference type="CDD" id="cd01949">
    <property type="entry name" value="GGDEF"/>
    <property type="match status" value="1"/>
</dbReference>
<reference evidence="5 6" key="1">
    <citation type="submission" date="2014-10" db="EMBL/GenBank/DDBJ databases">
        <title>Genome sequencing of Vibrio sinaloensis T08.</title>
        <authorList>
            <person name="Chan K.-G."/>
            <person name="Mohamad N.I."/>
        </authorList>
    </citation>
    <scope>NUCLEOTIDE SEQUENCE [LARGE SCALE GENOMIC DNA]</scope>
    <source>
        <strain evidence="5 6">T08</strain>
    </source>
</reference>
<gene>
    <name evidence="5" type="ORF">NM06_00675</name>
</gene>
<dbReference type="GO" id="GO:0052621">
    <property type="term" value="F:diguanylate cyclase activity"/>
    <property type="evidence" value="ECO:0007669"/>
    <property type="project" value="UniProtKB-EC"/>
</dbReference>
<evidence type="ECO:0000256" key="1">
    <source>
        <dbReference type="ARBA" id="ARBA00012528"/>
    </source>
</evidence>
<dbReference type="GO" id="GO:1902201">
    <property type="term" value="P:negative regulation of bacterial-type flagellum-dependent cell motility"/>
    <property type="evidence" value="ECO:0007669"/>
    <property type="project" value="TreeGrafter"/>
</dbReference>
<feature type="domain" description="GGDEF" evidence="4">
    <location>
        <begin position="144"/>
        <end position="258"/>
    </location>
</feature>
<dbReference type="EMBL" id="JRWP01000002">
    <property type="protein sequence ID" value="KGY10604.1"/>
    <property type="molecule type" value="Genomic_DNA"/>
</dbReference>
<dbReference type="Pfam" id="PF00990">
    <property type="entry name" value="GGDEF"/>
    <property type="match status" value="1"/>
</dbReference>
<keyword evidence="3" id="KW-0472">Membrane</keyword>
<name>A0A0A5I4D8_PHOS4</name>
<dbReference type="STRING" id="379097.SE23_20345"/>
<dbReference type="NCBIfam" id="TIGR00254">
    <property type="entry name" value="GGDEF"/>
    <property type="match status" value="1"/>
</dbReference>
<dbReference type="PANTHER" id="PTHR45138">
    <property type="entry name" value="REGULATORY COMPONENTS OF SENSORY TRANSDUCTION SYSTEM"/>
    <property type="match status" value="1"/>
</dbReference>
<dbReference type="OrthoDB" id="70510at2"/>
<keyword evidence="3" id="KW-1133">Transmembrane helix</keyword>
<comment type="caution">
    <text evidence="5">The sequence shown here is derived from an EMBL/GenBank/DDBJ whole genome shotgun (WGS) entry which is preliminary data.</text>
</comment>
<dbReference type="PANTHER" id="PTHR45138:SF9">
    <property type="entry name" value="DIGUANYLATE CYCLASE DGCM-RELATED"/>
    <property type="match status" value="1"/>
</dbReference>
<evidence type="ECO:0000256" key="2">
    <source>
        <dbReference type="ARBA" id="ARBA00034247"/>
    </source>
</evidence>
<dbReference type="PROSITE" id="PS50887">
    <property type="entry name" value="GGDEF"/>
    <property type="match status" value="1"/>
</dbReference>
<dbReference type="Gene3D" id="3.30.70.270">
    <property type="match status" value="1"/>
</dbReference>
<organism evidence="5 6">
    <name type="scientific">Photobacterium sp. (strain ATCC 43367)</name>
    <dbReference type="NCBI Taxonomy" id="379097"/>
    <lineage>
        <taxon>Bacteria</taxon>
        <taxon>Pseudomonadati</taxon>
        <taxon>Pseudomonadota</taxon>
        <taxon>Gammaproteobacteria</taxon>
        <taxon>Vibrionales</taxon>
        <taxon>Vibrionaceae</taxon>
        <taxon>Vibrio</taxon>
        <taxon>Vibrio oreintalis group</taxon>
    </lineage>
</organism>